<dbReference type="EMBL" id="CAAALY010120030">
    <property type="protein sequence ID" value="VEL31223.1"/>
    <property type="molecule type" value="Genomic_DNA"/>
</dbReference>
<accession>A0A448X940</accession>
<organism evidence="2 3">
    <name type="scientific">Protopolystoma xenopodis</name>
    <dbReference type="NCBI Taxonomy" id="117903"/>
    <lineage>
        <taxon>Eukaryota</taxon>
        <taxon>Metazoa</taxon>
        <taxon>Spiralia</taxon>
        <taxon>Lophotrochozoa</taxon>
        <taxon>Platyhelminthes</taxon>
        <taxon>Monogenea</taxon>
        <taxon>Polyopisthocotylea</taxon>
        <taxon>Polystomatidea</taxon>
        <taxon>Polystomatidae</taxon>
        <taxon>Protopolystoma</taxon>
    </lineage>
</organism>
<name>A0A448X940_9PLAT</name>
<dbReference type="Proteomes" id="UP000784294">
    <property type="component" value="Unassembled WGS sequence"/>
</dbReference>
<evidence type="ECO:0000313" key="3">
    <source>
        <dbReference type="Proteomes" id="UP000784294"/>
    </source>
</evidence>
<sequence>MANWGGASIGSRAPLASHNRQQQQDEEITGRKSEVTSVKATDSGSLVPSGSRGDRPVLTPASAIGEITYTHRHTKPASLSTSPT</sequence>
<reference evidence="2" key="1">
    <citation type="submission" date="2018-11" db="EMBL/GenBank/DDBJ databases">
        <authorList>
            <consortium name="Pathogen Informatics"/>
        </authorList>
    </citation>
    <scope>NUCLEOTIDE SEQUENCE</scope>
</reference>
<feature type="compositionally biased region" description="Polar residues" evidence="1">
    <location>
        <begin position="35"/>
        <end position="48"/>
    </location>
</feature>
<protein>
    <submittedName>
        <fullName evidence="2">Uncharacterized protein</fullName>
    </submittedName>
</protein>
<proteinExistence type="predicted"/>
<feature type="region of interest" description="Disordered" evidence="1">
    <location>
        <begin position="1"/>
        <end position="84"/>
    </location>
</feature>
<comment type="caution">
    <text evidence="2">The sequence shown here is derived from an EMBL/GenBank/DDBJ whole genome shotgun (WGS) entry which is preliminary data.</text>
</comment>
<dbReference type="AlphaFoldDB" id="A0A448X940"/>
<gene>
    <name evidence="2" type="ORF">PXEA_LOCUS24663</name>
</gene>
<keyword evidence="3" id="KW-1185">Reference proteome</keyword>
<evidence type="ECO:0000256" key="1">
    <source>
        <dbReference type="SAM" id="MobiDB-lite"/>
    </source>
</evidence>
<evidence type="ECO:0000313" key="2">
    <source>
        <dbReference type="EMBL" id="VEL31223.1"/>
    </source>
</evidence>